<keyword evidence="7" id="KW-0223">Dioxygenase</keyword>
<evidence type="ECO:0000256" key="1">
    <source>
        <dbReference type="ARBA" id="ARBA00001947"/>
    </source>
</evidence>
<accession>A0ABP8Q9X3</accession>
<keyword evidence="5" id="KW-0560">Oxidoreductase</keyword>
<evidence type="ECO:0000256" key="2">
    <source>
        <dbReference type="ARBA" id="ARBA00007581"/>
    </source>
</evidence>
<keyword evidence="4" id="KW-0862">Zinc</keyword>
<comment type="cofactor">
    <cofactor evidence="1">
        <name>Zn(2+)</name>
        <dbReference type="ChEBI" id="CHEBI:29105"/>
    </cofactor>
</comment>
<dbReference type="PIRSF" id="PIRSF006157">
    <property type="entry name" value="Doxgns_DODA"/>
    <property type="match status" value="1"/>
</dbReference>
<dbReference type="EMBL" id="BAABFC010000012">
    <property type="protein sequence ID" value="GAA4498545.1"/>
    <property type="molecule type" value="Genomic_DNA"/>
</dbReference>
<evidence type="ECO:0000256" key="3">
    <source>
        <dbReference type="ARBA" id="ARBA00022723"/>
    </source>
</evidence>
<keyword evidence="8" id="KW-1185">Reference proteome</keyword>
<reference evidence="8" key="1">
    <citation type="journal article" date="2019" name="Int. J. Syst. Evol. Microbiol.">
        <title>The Global Catalogue of Microorganisms (GCM) 10K type strain sequencing project: providing services to taxonomists for standard genome sequencing and annotation.</title>
        <authorList>
            <consortium name="The Broad Institute Genomics Platform"/>
            <consortium name="The Broad Institute Genome Sequencing Center for Infectious Disease"/>
            <person name="Wu L."/>
            <person name="Ma J."/>
        </authorList>
    </citation>
    <scope>NUCLEOTIDE SEQUENCE [LARGE SCALE GENOMIC DNA]</scope>
    <source>
        <strain evidence="8">JCM 32226</strain>
    </source>
</reference>
<evidence type="ECO:0000256" key="4">
    <source>
        <dbReference type="ARBA" id="ARBA00022833"/>
    </source>
</evidence>
<evidence type="ECO:0000313" key="8">
    <source>
        <dbReference type="Proteomes" id="UP001501321"/>
    </source>
</evidence>
<name>A0ABP8Q9X3_9GAMM</name>
<protein>
    <submittedName>
        <fullName evidence="7">Class III extradiol ring-cleavage dioxygenase</fullName>
    </submittedName>
</protein>
<organism evidence="7 8">
    <name type="scientific">Pseudaeromonas paramecii</name>
    <dbReference type="NCBI Taxonomy" id="2138166"/>
    <lineage>
        <taxon>Bacteria</taxon>
        <taxon>Pseudomonadati</taxon>
        <taxon>Pseudomonadota</taxon>
        <taxon>Gammaproteobacteria</taxon>
        <taxon>Aeromonadales</taxon>
        <taxon>Aeromonadaceae</taxon>
        <taxon>Pseudaeromonas</taxon>
    </lineage>
</organism>
<feature type="domain" description="Extradiol ring-cleavage dioxygenase class III enzyme subunit B" evidence="6">
    <location>
        <begin position="23"/>
        <end position="231"/>
    </location>
</feature>
<dbReference type="Gene3D" id="3.40.830.10">
    <property type="entry name" value="LigB-like"/>
    <property type="match status" value="1"/>
</dbReference>
<comment type="similarity">
    <text evidence="2">Belongs to the DODA-type extradiol aromatic ring-opening dioxygenase family.</text>
</comment>
<evidence type="ECO:0000259" key="6">
    <source>
        <dbReference type="Pfam" id="PF02900"/>
    </source>
</evidence>
<dbReference type="PANTHER" id="PTHR30096:SF0">
    <property type="entry name" value="4,5-DOPA DIOXYGENASE EXTRADIOL-LIKE PROTEIN"/>
    <property type="match status" value="1"/>
</dbReference>
<dbReference type="CDD" id="cd07363">
    <property type="entry name" value="45_DOPA_Dioxygenase"/>
    <property type="match status" value="1"/>
</dbReference>
<dbReference type="Proteomes" id="UP001501321">
    <property type="component" value="Unassembled WGS sequence"/>
</dbReference>
<keyword evidence="3" id="KW-0479">Metal-binding</keyword>
<evidence type="ECO:0000313" key="7">
    <source>
        <dbReference type="EMBL" id="GAA4498545.1"/>
    </source>
</evidence>
<gene>
    <name evidence="7" type="ORF">GCM10023095_17140</name>
</gene>
<dbReference type="InterPro" id="IPR014436">
    <property type="entry name" value="Extradiol_dOase_DODA"/>
</dbReference>
<dbReference type="SUPFAM" id="SSF53213">
    <property type="entry name" value="LigB-like"/>
    <property type="match status" value="1"/>
</dbReference>
<evidence type="ECO:0000256" key="5">
    <source>
        <dbReference type="ARBA" id="ARBA00023002"/>
    </source>
</evidence>
<proteinExistence type="inferred from homology"/>
<dbReference type="PANTHER" id="PTHR30096">
    <property type="entry name" value="4,5-DOPA DIOXYGENASE EXTRADIOL-LIKE PROTEIN"/>
    <property type="match status" value="1"/>
</dbReference>
<sequence>MTMRMPVIFIGHGSPLTLEHPERFTQWQAWGQALPRPKALLVISAHWETRPLMLGATQTQPLVYDFYGFPESYYRLQYPAPGAPALASRVKALLTQQGWEFGERPERGWDHGVWIPLLGLYPEADIPLLQISLPSHDAGQLLALGELLAPLRDEGVLIIGSGLITHNLRQWTPEGVVAPWAQAFDQWIEERLVARDWDGLTRWAQAPGARESVPTPDHLLPLFVTLGASHPDDALSFPVNGFEFGSFSHRSVQLGTSETGR</sequence>
<dbReference type="Pfam" id="PF02900">
    <property type="entry name" value="LigB"/>
    <property type="match status" value="1"/>
</dbReference>
<comment type="caution">
    <text evidence="7">The sequence shown here is derived from an EMBL/GenBank/DDBJ whole genome shotgun (WGS) entry which is preliminary data.</text>
</comment>
<dbReference type="GO" id="GO:0051213">
    <property type="term" value="F:dioxygenase activity"/>
    <property type="evidence" value="ECO:0007669"/>
    <property type="project" value="UniProtKB-KW"/>
</dbReference>
<dbReference type="InterPro" id="IPR004183">
    <property type="entry name" value="Xdiol_dOase_suB"/>
</dbReference>